<comment type="similarity">
    <text evidence="1">Belongs to the PPR family. P subfamily.</text>
</comment>
<dbReference type="Pfam" id="PF07734">
    <property type="entry name" value="FBA_1"/>
    <property type="match status" value="1"/>
</dbReference>
<feature type="repeat" description="PPR" evidence="3">
    <location>
        <begin position="437"/>
        <end position="471"/>
    </location>
</feature>
<evidence type="ECO:0000256" key="4">
    <source>
        <dbReference type="SAM" id="MobiDB-lite"/>
    </source>
</evidence>
<dbReference type="PROSITE" id="PS51375">
    <property type="entry name" value="PPR"/>
    <property type="match status" value="10"/>
</dbReference>
<keyword evidence="5" id="KW-0812">Transmembrane</keyword>
<dbReference type="OrthoDB" id="185373at2759"/>
<dbReference type="PANTHER" id="PTHR47936:SF1">
    <property type="entry name" value="PENTATRICOPEPTIDE REPEAT-CONTAINING PROTEIN GUN1, CHLOROPLASTIC"/>
    <property type="match status" value="1"/>
</dbReference>
<dbReference type="Pfam" id="PF12854">
    <property type="entry name" value="PPR_1"/>
    <property type="match status" value="1"/>
</dbReference>
<keyword evidence="5" id="KW-0472">Membrane</keyword>
<feature type="repeat" description="PPR" evidence="3">
    <location>
        <begin position="267"/>
        <end position="301"/>
    </location>
</feature>
<dbReference type="AlphaFoldDB" id="A0A9N7MTZ8"/>
<dbReference type="NCBIfam" id="TIGR00756">
    <property type="entry name" value="PPR"/>
    <property type="match status" value="9"/>
</dbReference>
<dbReference type="InterPro" id="IPR006527">
    <property type="entry name" value="F-box-assoc_dom_typ1"/>
</dbReference>
<feature type="repeat" description="PPR" evidence="3">
    <location>
        <begin position="232"/>
        <end position="266"/>
    </location>
</feature>
<dbReference type="Proteomes" id="UP001153555">
    <property type="component" value="Unassembled WGS sequence"/>
</dbReference>
<dbReference type="SUPFAM" id="SSF81383">
    <property type="entry name" value="F-box domain"/>
    <property type="match status" value="1"/>
</dbReference>
<feature type="region of interest" description="Disordered" evidence="4">
    <location>
        <begin position="562"/>
        <end position="586"/>
    </location>
</feature>
<dbReference type="InterPro" id="IPR011990">
    <property type="entry name" value="TPR-like_helical_dom_sf"/>
</dbReference>
<feature type="repeat" description="PPR" evidence="3">
    <location>
        <begin position="162"/>
        <end position="196"/>
    </location>
</feature>
<dbReference type="PROSITE" id="PS50181">
    <property type="entry name" value="FBOX"/>
    <property type="match status" value="1"/>
</dbReference>
<dbReference type="InterPro" id="IPR001810">
    <property type="entry name" value="F-box_dom"/>
</dbReference>
<name>A0A9N7MTZ8_STRHE</name>
<dbReference type="Gene3D" id="1.20.1280.50">
    <property type="match status" value="1"/>
</dbReference>
<evidence type="ECO:0000259" key="6">
    <source>
        <dbReference type="PROSITE" id="PS50181"/>
    </source>
</evidence>
<dbReference type="CDD" id="cd22157">
    <property type="entry name" value="F-box_AtFBW1-like"/>
    <property type="match status" value="1"/>
</dbReference>
<dbReference type="PANTHER" id="PTHR47936">
    <property type="entry name" value="PPR_LONG DOMAIN-CONTAINING PROTEIN"/>
    <property type="match status" value="1"/>
</dbReference>
<protein>
    <submittedName>
        <fullName evidence="7">Pentatricopeptide repeat-containing protein</fullName>
    </submittedName>
</protein>
<evidence type="ECO:0000256" key="3">
    <source>
        <dbReference type="PROSITE-ProRule" id="PRU00708"/>
    </source>
</evidence>
<keyword evidence="8" id="KW-1185">Reference proteome</keyword>
<feature type="domain" description="F-box" evidence="6">
    <location>
        <begin position="595"/>
        <end position="641"/>
    </location>
</feature>
<keyword evidence="5" id="KW-1133">Transmembrane helix</keyword>
<keyword evidence="2" id="KW-0677">Repeat</keyword>
<dbReference type="SMART" id="SM00256">
    <property type="entry name" value="FBOX"/>
    <property type="match status" value="1"/>
</dbReference>
<evidence type="ECO:0000313" key="7">
    <source>
        <dbReference type="EMBL" id="CAA0813087.1"/>
    </source>
</evidence>
<sequence>MVLFVCGVVAGGLFNRRKVFAMGCSKATQMRKALWLLVPSVLCLISYLMRGPFLRLSTKLLNISIASFCRAKNLEKAESALIDGIRLGVLPNTVTYNTLITGYCQIIGFDAGYSIIHRMKEAGISADVVTYNSLMAGAAKHDLLPQCLDMLDEMLDSGIIPDVWSYNTLMHCLFKLGKADEAYRVFHDILMKNITPCQATFNIMINGLCKNGYINNALRLFRNLQRHGYVAEIVTYNILLSSLCGSRMWKDVMRLFVELRESGCSPNAITYTTVMKCCFRSRRFREGVEIFMEMKRDGYVYDLFSYCTIVGALLKSGRMQDANKCIASMIKKGYELDLVSYNTLINWHCKEGELEKAYNLVGVAEERGENCDAYTHTILIDGLCQAGEIDVAQRHLDHMKMMGLDCLVAFNCFVNSLCKAGHLDYALRIFDTMDAKDSFTYSSVVHNLCKARRYRLAAKLLLSCIRDGCRTLKADQKAVVRGLSLTSSKSDQQFQLRRRINQNICFNRDTVLGFASPWPSSASPTRLQIEEDGQYGSKQKKIREEEQAVVTVALVRIAELPANRGRPPEGEGARRPETEASLAGGLASTLRRRPPTMMIGYDDYLLTEIFIWLPPKSLIRFKLVCKQWLSLISSDYFSRKHTLNKIHRSRTDSSILLRLESDYFYLHEKKLTPYQISLSLVEPNVSGFSNGLFLLQCSKSIKYPLAECFIYNPTTKKSRKIELNDNYRYKSVIGLNLLADPHNPSDYKIVCVRCTRRRSSSSWWRWWRFCQVEVYDSRDFSWKPCGEPFWAPMDVDFNRGVYLYGCVHWHGLFFSLDGGFLGEHPNIELPNDNNGVEKFERSYLESCGYLHCVVHFVNSNNNSVIVFELESDFSGWLLKYSVDLGGVPGRVSVLSFVRGENEEDCSLVFHEPGKVVAFGPPAKNRNELVDFSGEVYYEDGCLQFGSNFSFQFSGTLAPV</sequence>
<dbReference type="InterPro" id="IPR036047">
    <property type="entry name" value="F-box-like_dom_sf"/>
</dbReference>
<feature type="compositionally biased region" description="Basic and acidic residues" evidence="4">
    <location>
        <begin position="566"/>
        <end position="578"/>
    </location>
</feature>
<evidence type="ECO:0000313" key="8">
    <source>
        <dbReference type="Proteomes" id="UP001153555"/>
    </source>
</evidence>
<feature type="repeat" description="PPR" evidence="3">
    <location>
        <begin position="337"/>
        <end position="371"/>
    </location>
</feature>
<feature type="repeat" description="PPR" evidence="3">
    <location>
        <begin position="197"/>
        <end position="231"/>
    </location>
</feature>
<dbReference type="EMBL" id="CACSLK010011299">
    <property type="protein sequence ID" value="CAA0813087.1"/>
    <property type="molecule type" value="Genomic_DNA"/>
</dbReference>
<dbReference type="InterPro" id="IPR002885">
    <property type="entry name" value="PPR_rpt"/>
</dbReference>
<evidence type="ECO:0000256" key="2">
    <source>
        <dbReference type="ARBA" id="ARBA00022737"/>
    </source>
</evidence>
<dbReference type="Pfam" id="PF00646">
    <property type="entry name" value="F-box"/>
    <property type="match status" value="1"/>
</dbReference>
<dbReference type="Pfam" id="PF01535">
    <property type="entry name" value="PPR"/>
    <property type="match status" value="2"/>
</dbReference>
<comment type="caution">
    <text evidence="7">The sequence shown here is derived from an EMBL/GenBank/DDBJ whole genome shotgun (WGS) entry which is preliminary data.</text>
</comment>
<dbReference type="Gene3D" id="1.25.40.10">
    <property type="entry name" value="Tetratricopeptide repeat domain"/>
    <property type="match status" value="5"/>
</dbReference>
<dbReference type="Pfam" id="PF13041">
    <property type="entry name" value="PPR_2"/>
    <property type="match status" value="4"/>
</dbReference>
<feature type="repeat" description="PPR" evidence="3">
    <location>
        <begin position="127"/>
        <end position="161"/>
    </location>
</feature>
<organism evidence="7 8">
    <name type="scientific">Striga hermonthica</name>
    <name type="common">Purple witchweed</name>
    <name type="synonym">Buchnera hermonthica</name>
    <dbReference type="NCBI Taxonomy" id="68872"/>
    <lineage>
        <taxon>Eukaryota</taxon>
        <taxon>Viridiplantae</taxon>
        <taxon>Streptophyta</taxon>
        <taxon>Embryophyta</taxon>
        <taxon>Tracheophyta</taxon>
        <taxon>Spermatophyta</taxon>
        <taxon>Magnoliopsida</taxon>
        <taxon>eudicotyledons</taxon>
        <taxon>Gunneridae</taxon>
        <taxon>Pentapetalae</taxon>
        <taxon>asterids</taxon>
        <taxon>lamiids</taxon>
        <taxon>Lamiales</taxon>
        <taxon>Orobanchaceae</taxon>
        <taxon>Buchnereae</taxon>
        <taxon>Striga</taxon>
    </lineage>
</organism>
<feature type="repeat" description="PPR" evidence="3">
    <location>
        <begin position="372"/>
        <end position="406"/>
    </location>
</feature>
<reference evidence="7" key="1">
    <citation type="submission" date="2019-12" db="EMBL/GenBank/DDBJ databases">
        <authorList>
            <person name="Scholes J."/>
        </authorList>
    </citation>
    <scope>NUCLEOTIDE SEQUENCE</scope>
</reference>
<feature type="repeat" description="PPR" evidence="3">
    <location>
        <begin position="92"/>
        <end position="126"/>
    </location>
</feature>
<gene>
    <name evidence="7" type="ORF">SHERM_13646</name>
</gene>
<evidence type="ECO:0000256" key="5">
    <source>
        <dbReference type="SAM" id="Phobius"/>
    </source>
</evidence>
<proteinExistence type="inferred from homology"/>
<accession>A0A9N7MTZ8</accession>
<evidence type="ECO:0000256" key="1">
    <source>
        <dbReference type="ARBA" id="ARBA00007626"/>
    </source>
</evidence>
<feature type="repeat" description="PPR" evidence="3">
    <location>
        <begin position="302"/>
        <end position="336"/>
    </location>
</feature>
<feature type="transmembrane region" description="Helical" evidence="5">
    <location>
        <begin position="31"/>
        <end position="49"/>
    </location>
</feature>